<comment type="caution">
    <text evidence="1">The sequence shown here is derived from an EMBL/GenBank/DDBJ whole genome shotgun (WGS) entry which is preliminary data.</text>
</comment>
<evidence type="ECO:0000313" key="1">
    <source>
        <dbReference type="EMBL" id="MBM7636369.1"/>
    </source>
</evidence>
<accession>A0ABS2PLP9</accession>
<sequence>MKNIWLTLKHEIKQFFNTSQKAAPVNIKQNQVIKALQDALHQQAAIHVIYHQKSFTGNIIRYDKSAGKVILKNIQNNLSAIISLTDIDRITLIPETISKSQSQK</sequence>
<gene>
    <name evidence="1" type="ORF">JOC31_001190</name>
</gene>
<dbReference type="Proteomes" id="UP000809081">
    <property type="component" value="Unassembled WGS sequence"/>
</dbReference>
<organism evidence="1 2">
    <name type="scientific">Streptococcus saliviloxodontae</name>
    <dbReference type="NCBI Taxonomy" id="1349416"/>
    <lineage>
        <taxon>Bacteria</taxon>
        <taxon>Bacillati</taxon>
        <taxon>Bacillota</taxon>
        <taxon>Bacilli</taxon>
        <taxon>Lactobacillales</taxon>
        <taxon>Streptococcaceae</taxon>
        <taxon>Streptococcus</taxon>
    </lineage>
</organism>
<dbReference type="EMBL" id="JAFBEI010000022">
    <property type="protein sequence ID" value="MBM7636369.1"/>
    <property type="molecule type" value="Genomic_DNA"/>
</dbReference>
<keyword evidence="2" id="KW-1185">Reference proteome</keyword>
<reference evidence="1 2" key="1">
    <citation type="submission" date="2021-01" db="EMBL/GenBank/DDBJ databases">
        <title>Genomic Encyclopedia of Type Strains, Phase IV (KMG-IV): sequencing the most valuable type-strain genomes for metagenomic binning, comparative biology and taxonomic classification.</title>
        <authorList>
            <person name="Goeker M."/>
        </authorList>
    </citation>
    <scope>NUCLEOTIDE SEQUENCE [LARGE SCALE GENOMIC DNA]</scope>
    <source>
        <strain evidence="1 2">DSM 27513</strain>
    </source>
</reference>
<proteinExistence type="predicted"/>
<evidence type="ECO:0008006" key="3">
    <source>
        <dbReference type="Google" id="ProtNLM"/>
    </source>
</evidence>
<dbReference type="RefSeq" id="WP_205017247.1">
    <property type="nucleotide sequence ID" value="NZ_JAFBEI010000022.1"/>
</dbReference>
<name>A0ABS2PLP9_9STRE</name>
<protein>
    <recommendedName>
        <fullName evidence="3">YolD-like protein</fullName>
    </recommendedName>
</protein>
<evidence type="ECO:0000313" key="2">
    <source>
        <dbReference type="Proteomes" id="UP000809081"/>
    </source>
</evidence>